<sequence length="52" mass="6031">MAASMVASVLSFRIWVDNWLESSPFRNKYPCSRLKQSRIVWCMIGIASHDNK</sequence>
<name>A0A9K3GTP9_HELAN</name>
<protein>
    <submittedName>
        <fullName evidence="1">Uncharacterized protein</fullName>
    </submittedName>
</protein>
<dbReference type="EMBL" id="MNCJ02000332">
    <property type="protein sequence ID" value="KAF5754468.1"/>
    <property type="molecule type" value="Genomic_DNA"/>
</dbReference>
<organism evidence="1 2">
    <name type="scientific">Helianthus annuus</name>
    <name type="common">Common sunflower</name>
    <dbReference type="NCBI Taxonomy" id="4232"/>
    <lineage>
        <taxon>Eukaryota</taxon>
        <taxon>Viridiplantae</taxon>
        <taxon>Streptophyta</taxon>
        <taxon>Embryophyta</taxon>
        <taxon>Tracheophyta</taxon>
        <taxon>Spermatophyta</taxon>
        <taxon>Magnoliopsida</taxon>
        <taxon>eudicotyledons</taxon>
        <taxon>Gunneridae</taxon>
        <taxon>Pentapetalae</taxon>
        <taxon>asterids</taxon>
        <taxon>campanulids</taxon>
        <taxon>Asterales</taxon>
        <taxon>Asteraceae</taxon>
        <taxon>Asteroideae</taxon>
        <taxon>Heliantheae alliance</taxon>
        <taxon>Heliantheae</taxon>
        <taxon>Helianthus</taxon>
    </lineage>
</organism>
<reference evidence="1" key="2">
    <citation type="submission" date="2020-06" db="EMBL/GenBank/DDBJ databases">
        <title>Helianthus annuus Genome sequencing and assembly Release 2.</title>
        <authorList>
            <person name="Gouzy J."/>
            <person name="Langlade N."/>
            <person name="Munos S."/>
        </authorList>
    </citation>
    <scope>NUCLEOTIDE SEQUENCE</scope>
    <source>
        <tissue evidence="1">Leaves</tissue>
    </source>
</reference>
<keyword evidence="2" id="KW-1185">Reference proteome</keyword>
<accession>A0A9K3GTP9</accession>
<dbReference type="AlphaFoldDB" id="A0A9K3GTP9"/>
<dbReference type="Gramene" id="mRNA:HanXRQr2_Chr17g0791541">
    <property type="protein sequence ID" value="mRNA:HanXRQr2_Chr17g0791541"/>
    <property type="gene ID" value="HanXRQr2_Chr17g0791541"/>
</dbReference>
<evidence type="ECO:0000313" key="2">
    <source>
        <dbReference type="Proteomes" id="UP000215914"/>
    </source>
</evidence>
<dbReference type="Proteomes" id="UP000215914">
    <property type="component" value="Unassembled WGS sequence"/>
</dbReference>
<comment type="caution">
    <text evidence="1">The sequence shown here is derived from an EMBL/GenBank/DDBJ whole genome shotgun (WGS) entry which is preliminary data.</text>
</comment>
<reference evidence="1" key="1">
    <citation type="journal article" date="2017" name="Nature">
        <title>The sunflower genome provides insights into oil metabolism, flowering and Asterid evolution.</title>
        <authorList>
            <person name="Badouin H."/>
            <person name="Gouzy J."/>
            <person name="Grassa C.J."/>
            <person name="Murat F."/>
            <person name="Staton S.E."/>
            <person name="Cottret L."/>
            <person name="Lelandais-Briere C."/>
            <person name="Owens G.L."/>
            <person name="Carrere S."/>
            <person name="Mayjonade B."/>
            <person name="Legrand L."/>
            <person name="Gill N."/>
            <person name="Kane N.C."/>
            <person name="Bowers J.E."/>
            <person name="Hubner S."/>
            <person name="Bellec A."/>
            <person name="Berard A."/>
            <person name="Berges H."/>
            <person name="Blanchet N."/>
            <person name="Boniface M.C."/>
            <person name="Brunel D."/>
            <person name="Catrice O."/>
            <person name="Chaidir N."/>
            <person name="Claudel C."/>
            <person name="Donnadieu C."/>
            <person name="Faraut T."/>
            <person name="Fievet G."/>
            <person name="Helmstetter N."/>
            <person name="King M."/>
            <person name="Knapp S.J."/>
            <person name="Lai Z."/>
            <person name="Le Paslier M.C."/>
            <person name="Lippi Y."/>
            <person name="Lorenzon L."/>
            <person name="Mandel J.R."/>
            <person name="Marage G."/>
            <person name="Marchand G."/>
            <person name="Marquand E."/>
            <person name="Bret-Mestries E."/>
            <person name="Morien E."/>
            <person name="Nambeesan S."/>
            <person name="Nguyen T."/>
            <person name="Pegot-Espagnet P."/>
            <person name="Pouilly N."/>
            <person name="Raftis F."/>
            <person name="Sallet E."/>
            <person name="Schiex T."/>
            <person name="Thomas J."/>
            <person name="Vandecasteele C."/>
            <person name="Vares D."/>
            <person name="Vear F."/>
            <person name="Vautrin S."/>
            <person name="Crespi M."/>
            <person name="Mangin B."/>
            <person name="Burke J.M."/>
            <person name="Salse J."/>
            <person name="Munos S."/>
            <person name="Vincourt P."/>
            <person name="Rieseberg L.H."/>
            <person name="Langlade N.B."/>
        </authorList>
    </citation>
    <scope>NUCLEOTIDE SEQUENCE</scope>
    <source>
        <tissue evidence="1">Leaves</tissue>
    </source>
</reference>
<evidence type="ECO:0000313" key="1">
    <source>
        <dbReference type="EMBL" id="KAF5754468.1"/>
    </source>
</evidence>
<gene>
    <name evidence="1" type="ORF">HanXRQr2_Chr17g0791541</name>
</gene>
<proteinExistence type="predicted"/>